<dbReference type="FunFam" id="1.10.630.10:FF:000018">
    <property type="entry name" value="Cytochrome P450 monooxygenase"/>
    <property type="match status" value="1"/>
</dbReference>
<comment type="caution">
    <text evidence="20">The sequence shown here is derived from an EMBL/GenBank/DDBJ whole genome shotgun (WGS) entry which is preliminary data.</text>
</comment>
<sequence>MAMATTQVEFNPFSAEFFADPYPIYRELRDHAPVYYNPEYDFYALSRHADVAAGFKDYATFSSARGVTLEEIHSGEVAHGQSIIWMDPPEHRRMRSLVNKVFTPRAIRALEGVVRDRIDFFLAQVDPAGFDVVADFSALFPIEVISTMLGVPEGDRQLVRILMDKFLERKPGEIGKTPEGAEAMVQAGMFFYELLQRRRAQPGDDMISALIAAEVERDEGGTTTLDDAEIVSFCLLLGGAGAETVTKLIGNAMVVFAEHQDQWRQVREDRSRIPDAVEEALRYVGPVQYDCRVTTRPVPMYDTTIPEGAAVMLLNASANRDERAFTDAEAFDINRDRTEAQNLGFGYGIHSCLGAARAHGVHHRVRPPAGPAARVRGRSRQPAPGGDDQRGRLLPRPGARGALRLHPGRGSSRSVRHGRRVNAGCRRTR</sequence>
<evidence type="ECO:0000256" key="13">
    <source>
        <dbReference type="ARBA" id="ARBA00049645"/>
    </source>
</evidence>
<comment type="similarity">
    <text evidence="2 18">Belongs to the cytochrome P450 family.</text>
</comment>
<evidence type="ECO:0000256" key="10">
    <source>
        <dbReference type="ARBA" id="ARBA00023098"/>
    </source>
</evidence>
<evidence type="ECO:0000256" key="3">
    <source>
        <dbReference type="ARBA" id="ARBA00022548"/>
    </source>
</evidence>
<keyword evidence="8 18" id="KW-0408">Iron</keyword>
<evidence type="ECO:0000256" key="5">
    <source>
        <dbReference type="ARBA" id="ARBA00022723"/>
    </source>
</evidence>
<dbReference type="GO" id="GO:0006707">
    <property type="term" value="P:cholesterol catabolic process"/>
    <property type="evidence" value="ECO:0007669"/>
    <property type="project" value="TreeGrafter"/>
</dbReference>
<dbReference type="PANTHER" id="PTHR46696:SF4">
    <property type="entry name" value="BIOTIN BIOSYNTHESIS CYTOCHROME P450"/>
    <property type="match status" value="1"/>
</dbReference>
<evidence type="ECO:0000256" key="16">
    <source>
        <dbReference type="ARBA" id="ARBA00082981"/>
    </source>
</evidence>
<accession>K5BDU1</accession>
<keyword evidence="12" id="KW-0753">Steroid metabolism</keyword>
<proteinExistence type="inferred from homology"/>
<evidence type="ECO:0000256" key="11">
    <source>
        <dbReference type="ARBA" id="ARBA00023166"/>
    </source>
</evidence>
<dbReference type="GO" id="GO:0020037">
    <property type="term" value="F:heme binding"/>
    <property type="evidence" value="ECO:0007669"/>
    <property type="project" value="InterPro"/>
</dbReference>
<dbReference type="EMBL" id="AMRA01000098">
    <property type="protein sequence ID" value="EKF22432.1"/>
    <property type="molecule type" value="Genomic_DNA"/>
</dbReference>
<keyword evidence="5 18" id="KW-0479">Metal-binding</keyword>
<evidence type="ECO:0000256" key="9">
    <source>
        <dbReference type="ARBA" id="ARBA00023033"/>
    </source>
</evidence>
<dbReference type="InterPro" id="IPR036396">
    <property type="entry name" value="Cyt_P450_sf"/>
</dbReference>
<evidence type="ECO:0000256" key="8">
    <source>
        <dbReference type="ARBA" id="ARBA00023004"/>
    </source>
</evidence>
<keyword evidence="9 18" id="KW-0503">Monooxygenase</keyword>
<dbReference type="GO" id="GO:0008395">
    <property type="term" value="F:steroid hydroxylase activity"/>
    <property type="evidence" value="ECO:0007669"/>
    <property type="project" value="TreeGrafter"/>
</dbReference>
<dbReference type="STRING" id="1122247.GCA_000379865_00852"/>
<comment type="cofactor">
    <cofactor evidence="1">
        <name>heme</name>
        <dbReference type="ChEBI" id="CHEBI:30413"/>
    </cofactor>
</comment>
<evidence type="ECO:0000256" key="19">
    <source>
        <dbReference type="SAM" id="MobiDB-lite"/>
    </source>
</evidence>
<evidence type="ECO:0000256" key="12">
    <source>
        <dbReference type="ARBA" id="ARBA00023221"/>
    </source>
</evidence>
<comment type="pathway">
    <text evidence="13">Steroid metabolism; cholesterol degradation.</text>
</comment>
<dbReference type="GO" id="GO:0036199">
    <property type="term" value="F:cholest-4-en-3-one 26-monooxygenase activity"/>
    <property type="evidence" value="ECO:0007669"/>
    <property type="project" value="TreeGrafter"/>
</dbReference>
<keyword evidence="10" id="KW-0443">Lipid metabolism</keyword>
<dbReference type="AlphaFoldDB" id="K5BDU1"/>
<gene>
    <name evidence="20" type="ORF">C731_3604</name>
</gene>
<keyword evidence="3" id="KW-0153">Cholesterol metabolism</keyword>
<dbReference type="PROSITE" id="PS00086">
    <property type="entry name" value="CYTOCHROME_P450"/>
    <property type="match status" value="1"/>
</dbReference>
<evidence type="ECO:0000256" key="15">
    <source>
        <dbReference type="ARBA" id="ARBA00079588"/>
    </source>
</evidence>
<evidence type="ECO:0000256" key="6">
    <source>
        <dbReference type="ARBA" id="ARBA00022963"/>
    </source>
</evidence>
<dbReference type="InterPro" id="IPR001128">
    <property type="entry name" value="Cyt_P450"/>
</dbReference>
<dbReference type="Gene3D" id="1.10.630.10">
    <property type="entry name" value="Cytochrome P450"/>
    <property type="match status" value="1"/>
</dbReference>
<dbReference type="PANTHER" id="PTHR46696">
    <property type="entry name" value="P450, PUTATIVE (EUROFUNG)-RELATED"/>
    <property type="match status" value="1"/>
</dbReference>
<dbReference type="Pfam" id="PF00067">
    <property type="entry name" value="p450"/>
    <property type="match status" value="1"/>
</dbReference>
<dbReference type="SUPFAM" id="SSF48264">
    <property type="entry name" value="Cytochrome P450"/>
    <property type="match status" value="1"/>
</dbReference>
<evidence type="ECO:0000313" key="20">
    <source>
        <dbReference type="EMBL" id="EKF22432.1"/>
    </source>
</evidence>
<dbReference type="PATRIC" id="fig|1122247.3.peg.3458"/>
<dbReference type="eggNOG" id="COG2124">
    <property type="taxonomic scope" value="Bacteria"/>
</dbReference>
<protein>
    <recommendedName>
        <fullName evidence="14">Steroid C26-monooxygenase</fullName>
    </recommendedName>
    <alternativeName>
        <fullName evidence="15">Cholest-4-en-3-one C26-monooxygenase</fullName>
    </alternativeName>
    <alternativeName>
        <fullName evidence="17">Cholesterol C26-monooxygenase</fullName>
    </alternativeName>
    <alternativeName>
        <fullName evidence="16">Steroid C27-monooxygenase</fullName>
    </alternativeName>
</protein>
<keyword evidence="4 18" id="KW-0349">Heme</keyword>
<evidence type="ECO:0000256" key="2">
    <source>
        <dbReference type="ARBA" id="ARBA00010617"/>
    </source>
</evidence>
<dbReference type="Proteomes" id="UP000006265">
    <property type="component" value="Unassembled WGS sequence"/>
</dbReference>
<keyword evidence="7 18" id="KW-0560">Oxidoreductase</keyword>
<reference evidence="20 21" key="1">
    <citation type="journal article" date="2012" name="J. Bacteriol.">
        <title>Genome sequence of Mycobacterium hassiacum DSM 44199, a rare source of heat-stable mycobacterial proteins.</title>
        <authorList>
            <person name="Tiago I."/>
            <person name="Maranha A."/>
            <person name="Mendes V."/>
            <person name="Alarico S."/>
            <person name="Moynihan P.J."/>
            <person name="Clarke A.J."/>
            <person name="Macedo-Ribeiro S."/>
            <person name="Pereira P.J."/>
            <person name="Empadinhas N."/>
        </authorList>
    </citation>
    <scope>NUCLEOTIDE SEQUENCE [LARGE SCALE GENOMIC DNA]</scope>
    <source>
        <strain evidence="21">DSM 44199 / CIP 105218 / JCM 12690 / 3849</strain>
    </source>
</reference>
<keyword evidence="11" id="KW-1207">Sterol metabolism</keyword>
<feature type="region of interest" description="Disordered" evidence="19">
    <location>
        <begin position="360"/>
        <end position="429"/>
    </location>
</feature>
<feature type="compositionally biased region" description="Low complexity" evidence="19">
    <location>
        <begin position="392"/>
        <end position="413"/>
    </location>
</feature>
<evidence type="ECO:0000256" key="18">
    <source>
        <dbReference type="RuleBase" id="RU000461"/>
    </source>
</evidence>
<name>K5BDU1_MYCHD</name>
<dbReference type="PRINTS" id="PR00359">
    <property type="entry name" value="BP450"/>
</dbReference>
<dbReference type="GO" id="GO:0005506">
    <property type="term" value="F:iron ion binding"/>
    <property type="evidence" value="ECO:0007669"/>
    <property type="project" value="InterPro"/>
</dbReference>
<keyword evidence="21" id="KW-1185">Reference proteome</keyword>
<organism evidence="20 21">
    <name type="scientific">Mycolicibacterium hassiacum (strain DSM 44199 / CIP 105218 / JCM 12690 / 3849)</name>
    <name type="common">Mycobacterium hassiacum</name>
    <dbReference type="NCBI Taxonomy" id="1122247"/>
    <lineage>
        <taxon>Bacteria</taxon>
        <taxon>Bacillati</taxon>
        <taxon>Actinomycetota</taxon>
        <taxon>Actinomycetes</taxon>
        <taxon>Mycobacteriales</taxon>
        <taxon>Mycobacteriaceae</taxon>
        <taxon>Mycolicibacterium</taxon>
    </lineage>
</organism>
<dbReference type="InterPro" id="IPR002397">
    <property type="entry name" value="Cyt_P450_B"/>
</dbReference>
<evidence type="ECO:0000256" key="7">
    <source>
        <dbReference type="ARBA" id="ARBA00023002"/>
    </source>
</evidence>
<feature type="compositionally biased region" description="Basic residues" evidence="19">
    <location>
        <begin position="414"/>
        <end position="429"/>
    </location>
</feature>
<evidence type="ECO:0000313" key="21">
    <source>
        <dbReference type="Proteomes" id="UP000006265"/>
    </source>
</evidence>
<evidence type="ECO:0000256" key="17">
    <source>
        <dbReference type="ARBA" id="ARBA00083909"/>
    </source>
</evidence>
<dbReference type="InterPro" id="IPR017972">
    <property type="entry name" value="Cyt_P450_CS"/>
</dbReference>
<evidence type="ECO:0000256" key="1">
    <source>
        <dbReference type="ARBA" id="ARBA00001971"/>
    </source>
</evidence>
<keyword evidence="6" id="KW-0442">Lipid degradation</keyword>
<evidence type="ECO:0000256" key="14">
    <source>
        <dbReference type="ARBA" id="ARBA00070775"/>
    </source>
</evidence>
<evidence type="ECO:0000256" key="4">
    <source>
        <dbReference type="ARBA" id="ARBA00022617"/>
    </source>
</evidence>